<dbReference type="PIRSF" id="PIRSF036431">
    <property type="entry name" value="STHK_DctB"/>
    <property type="match status" value="1"/>
</dbReference>
<dbReference type="Gene3D" id="3.30.450.20">
    <property type="entry name" value="PAS domain"/>
    <property type="match status" value="2"/>
</dbReference>
<evidence type="ECO:0000256" key="12">
    <source>
        <dbReference type="ARBA" id="ARBA00023136"/>
    </source>
</evidence>
<dbReference type="SMART" id="SM00387">
    <property type="entry name" value="HATPase_c"/>
    <property type="match status" value="1"/>
</dbReference>
<reference evidence="15 16" key="1">
    <citation type="submission" date="2020-06" db="EMBL/GenBank/DDBJ databases">
        <title>Genome sequence of Rhizobium sp strain ADMK78.</title>
        <authorList>
            <person name="Rahi P."/>
        </authorList>
    </citation>
    <scope>NUCLEOTIDE SEQUENCE [LARGE SCALE GENOMIC DNA]</scope>
    <source>
        <strain evidence="15 16">ADMK78</strain>
        <plasmid evidence="15 16">pPRADMK78_01</plasmid>
    </source>
</reference>
<comment type="catalytic activity">
    <reaction evidence="1 13">
        <text>ATP + protein L-histidine = ADP + protein N-phospho-L-histidine.</text>
        <dbReference type="EC" id="2.7.13.3"/>
    </reaction>
</comment>
<evidence type="ECO:0000256" key="9">
    <source>
        <dbReference type="ARBA" id="ARBA00022840"/>
    </source>
</evidence>
<keyword evidence="3 13" id="KW-1003">Cell membrane</keyword>
<dbReference type="InterPro" id="IPR005467">
    <property type="entry name" value="His_kinase_dom"/>
</dbReference>
<evidence type="ECO:0000313" key="15">
    <source>
        <dbReference type="EMBL" id="QLF71507.1"/>
    </source>
</evidence>
<dbReference type="RefSeq" id="WP_138287513.1">
    <property type="nucleotide sequence ID" value="NZ_CP058351.1"/>
</dbReference>
<keyword evidence="8 13" id="KW-0418">Kinase</keyword>
<dbReference type="InterPro" id="IPR036097">
    <property type="entry name" value="HisK_dim/P_sf"/>
</dbReference>
<protein>
    <recommendedName>
        <fullName evidence="13">C4-dicarboxylate transport sensor protein</fullName>
        <ecNumber evidence="13">2.7.13.3</ecNumber>
    </recommendedName>
</protein>
<dbReference type="SUPFAM" id="SSF103190">
    <property type="entry name" value="Sensory domain-like"/>
    <property type="match status" value="1"/>
</dbReference>
<dbReference type="SUPFAM" id="SSF55874">
    <property type="entry name" value="ATPase domain of HSP90 chaperone/DNA topoisomerase II/histidine kinase"/>
    <property type="match status" value="1"/>
</dbReference>
<dbReference type="InterPro" id="IPR036890">
    <property type="entry name" value="HATPase_C_sf"/>
</dbReference>
<feature type="domain" description="Histidine kinase" evidence="14">
    <location>
        <begin position="368"/>
        <end position="581"/>
    </location>
</feature>
<comment type="caution">
    <text evidence="13">Lacks conserved residue(s) required for the propagation of feature annotation.</text>
</comment>
<dbReference type="InterPro" id="IPR003661">
    <property type="entry name" value="HisK_dim/P_dom"/>
</dbReference>
<evidence type="ECO:0000256" key="13">
    <source>
        <dbReference type="PIRNR" id="PIRNR036431"/>
    </source>
</evidence>
<dbReference type="InterPro" id="IPR017055">
    <property type="entry name" value="Sig_transdc_His_kinase_DctB"/>
</dbReference>
<dbReference type="InterPro" id="IPR029151">
    <property type="entry name" value="Sensor-like_sf"/>
</dbReference>
<evidence type="ECO:0000256" key="5">
    <source>
        <dbReference type="ARBA" id="ARBA00022679"/>
    </source>
</evidence>
<keyword evidence="5 13" id="KW-0808">Transferase</keyword>
<dbReference type="PROSITE" id="PS50109">
    <property type="entry name" value="HIS_KIN"/>
    <property type="match status" value="1"/>
</dbReference>
<evidence type="ECO:0000256" key="4">
    <source>
        <dbReference type="ARBA" id="ARBA00022553"/>
    </source>
</evidence>
<proteinExistence type="predicted"/>
<evidence type="ECO:0000256" key="6">
    <source>
        <dbReference type="ARBA" id="ARBA00022692"/>
    </source>
</evidence>
<dbReference type="PROSITE" id="PS51257">
    <property type="entry name" value="PROKAR_LIPOPROTEIN"/>
    <property type="match status" value="1"/>
</dbReference>
<dbReference type="SMART" id="SM00388">
    <property type="entry name" value="HisKA"/>
    <property type="match status" value="1"/>
</dbReference>
<evidence type="ECO:0000256" key="10">
    <source>
        <dbReference type="ARBA" id="ARBA00022989"/>
    </source>
</evidence>
<evidence type="ECO:0000256" key="11">
    <source>
        <dbReference type="ARBA" id="ARBA00023012"/>
    </source>
</evidence>
<dbReference type="EMBL" id="CP058351">
    <property type="protein sequence ID" value="QLF71507.1"/>
    <property type="molecule type" value="Genomic_DNA"/>
</dbReference>
<dbReference type="Pfam" id="PF02518">
    <property type="entry name" value="HATPase_c"/>
    <property type="match status" value="1"/>
</dbReference>
<dbReference type="CDD" id="cd00082">
    <property type="entry name" value="HisKA"/>
    <property type="match status" value="1"/>
</dbReference>
<dbReference type="PRINTS" id="PR00344">
    <property type="entry name" value="BCTRLSENSOR"/>
</dbReference>
<evidence type="ECO:0000256" key="2">
    <source>
        <dbReference type="ARBA" id="ARBA00004651"/>
    </source>
</evidence>
<evidence type="ECO:0000313" key="16">
    <source>
        <dbReference type="Proteomes" id="UP000308530"/>
    </source>
</evidence>
<keyword evidence="12 13" id="KW-0472">Membrane</keyword>
<evidence type="ECO:0000256" key="3">
    <source>
        <dbReference type="ARBA" id="ARBA00022475"/>
    </source>
</evidence>
<dbReference type="PANTHER" id="PTHR43065">
    <property type="entry name" value="SENSOR HISTIDINE KINASE"/>
    <property type="match status" value="1"/>
</dbReference>
<keyword evidence="4" id="KW-0597">Phosphoprotein</keyword>
<dbReference type="Proteomes" id="UP000308530">
    <property type="component" value="Plasmid pPRADMK78_01"/>
</dbReference>
<dbReference type="InterPro" id="IPR033479">
    <property type="entry name" value="dCache_1"/>
</dbReference>
<dbReference type="InterPro" id="IPR004358">
    <property type="entry name" value="Sig_transdc_His_kin-like_C"/>
</dbReference>
<dbReference type="Gene3D" id="3.30.565.10">
    <property type="entry name" value="Histidine kinase-like ATPase, C-terminal domain"/>
    <property type="match status" value="1"/>
</dbReference>
<sequence>MAAERTRHWIGVAVALAACLSMLAAWASWRATLDRVMDETARRGDNVLQLASSSLSAQLDRFERLPALIAEQELIRQLAGDPENSDLVMEANQYLERIQQMLDASDIYLMDLEGLTIAASNYRLETSFVGGNFAFRPYFFEALDGRIGRYYALGTTSGKRGYYFGAPVRVADEIVGVLVFKIDLDSVEKSWRSGDYAVLVTDPDGVIFLSSRSEWLFHVMRPLDAAGKARIAATRRYADTGIKLLDVAEDKNGDRHALLRIGSSEFVQSQATMAGAGWQVHALIDTASAHREAMASAAVALLSVALMALVGAILWQRRMRLAERLQMQAAAQVDLERRVEERTLELRQAQSDLIQAGKLAALGQMSAALSHEFNQPLAAARTYADNAAVLMDRGRHGDARTNIDRIISLIDRLTALSGHLRSFARKPGQKLSATALPEVIDAAIEIASLRLKTANARLTVELPAQLPRVVAGPVRLQQVLVNILSNAADAAEGQVSPLIRLEAVTDGEHVLISVEDNGPGVNAALKPRIFDPFFSTKGVGKGLGLGLSISYNIVKDFGGDIEVGTSRFGGARFVIRLLKVSDENPVQGVPEMASAAQ</sequence>
<dbReference type="Pfam" id="PF02743">
    <property type="entry name" value="dCache_1"/>
    <property type="match status" value="1"/>
</dbReference>
<gene>
    <name evidence="15" type="ORF">FE840_017690</name>
</gene>
<feature type="transmembrane region" description="Helical" evidence="13">
    <location>
        <begin position="293"/>
        <end position="315"/>
    </location>
</feature>
<comment type="function">
    <text evidence="13">Member of the two-component regulatory system DctB/DctD involved in the transport of C4-dicarboxylates. DctB functions as a membrane-associated protein kinase that phosphorylates DctD in response to environmental signals.</text>
</comment>
<evidence type="ECO:0000256" key="7">
    <source>
        <dbReference type="ARBA" id="ARBA00022741"/>
    </source>
</evidence>
<keyword evidence="6 13" id="KW-0812">Transmembrane</keyword>
<keyword evidence="7 13" id="KW-0547">Nucleotide-binding</keyword>
<evidence type="ECO:0000256" key="8">
    <source>
        <dbReference type="ARBA" id="ARBA00022777"/>
    </source>
</evidence>
<dbReference type="SUPFAM" id="SSF47384">
    <property type="entry name" value="Homodimeric domain of signal transducing histidine kinase"/>
    <property type="match status" value="1"/>
</dbReference>
<dbReference type="PANTHER" id="PTHR43065:SF46">
    <property type="entry name" value="C4-DICARBOXYLATE TRANSPORT SENSOR PROTEIN DCTB"/>
    <property type="match status" value="1"/>
</dbReference>
<geneLocation type="plasmid" evidence="15 16">
    <name>pPRADMK78_01</name>
</geneLocation>
<keyword evidence="16" id="KW-1185">Reference proteome</keyword>
<evidence type="ECO:0000259" key="14">
    <source>
        <dbReference type="PROSITE" id="PS50109"/>
    </source>
</evidence>
<keyword evidence="11 13" id="KW-0902">Two-component regulatory system</keyword>
<keyword evidence="15" id="KW-0614">Plasmid</keyword>
<dbReference type="Gene3D" id="1.10.287.130">
    <property type="match status" value="1"/>
</dbReference>
<dbReference type="Pfam" id="PF00512">
    <property type="entry name" value="HisKA"/>
    <property type="match status" value="1"/>
</dbReference>
<dbReference type="GO" id="GO:0016301">
    <property type="term" value="F:kinase activity"/>
    <property type="evidence" value="ECO:0007669"/>
    <property type="project" value="UniProtKB-KW"/>
</dbReference>
<name>A0ABX6QTG6_9HYPH</name>
<dbReference type="InterPro" id="IPR003594">
    <property type="entry name" value="HATPase_dom"/>
</dbReference>
<keyword evidence="10 13" id="KW-1133">Transmembrane helix</keyword>
<keyword evidence="13" id="KW-0997">Cell inner membrane</keyword>
<organism evidence="15 16">
    <name type="scientific">Peteryoungia desertarenae</name>
    <dbReference type="NCBI Taxonomy" id="1813451"/>
    <lineage>
        <taxon>Bacteria</taxon>
        <taxon>Pseudomonadati</taxon>
        <taxon>Pseudomonadota</taxon>
        <taxon>Alphaproteobacteria</taxon>
        <taxon>Hyphomicrobiales</taxon>
        <taxon>Rhizobiaceae</taxon>
        <taxon>Peteryoungia</taxon>
    </lineage>
</organism>
<keyword evidence="9 13" id="KW-0067">ATP-binding</keyword>
<dbReference type="EC" id="2.7.13.3" evidence="13"/>
<comment type="subcellular location">
    <subcellularLocation>
        <location evidence="13">Cell inner membrane</location>
    </subcellularLocation>
    <subcellularLocation>
        <location evidence="2">Cell membrane</location>
        <topology evidence="2">Multi-pass membrane protein</topology>
    </subcellularLocation>
</comment>
<accession>A0ABX6QTG6</accession>
<evidence type="ECO:0000256" key="1">
    <source>
        <dbReference type="ARBA" id="ARBA00000085"/>
    </source>
</evidence>